<proteinExistence type="predicted"/>
<evidence type="ECO:0000313" key="2">
    <source>
        <dbReference type="Proteomes" id="UP000216363"/>
    </source>
</evidence>
<accession>A0A256GB83</accession>
<name>A0A256GB83_9HYPH</name>
<protein>
    <submittedName>
        <fullName evidence="1">Uncharacterized protein</fullName>
    </submittedName>
</protein>
<dbReference type="Proteomes" id="UP000216363">
    <property type="component" value="Unassembled WGS sequence"/>
</dbReference>
<comment type="caution">
    <text evidence="1">The sequence shown here is derived from an EMBL/GenBank/DDBJ whole genome shotgun (WGS) entry which is preliminary data.</text>
</comment>
<organism evidence="1 2">
    <name type="scientific">Brucella lupini</name>
    <dbReference type="NCBI Taxonomy" id="255457"/>
    <lineage>
        <taxon>Bacteria</taxon>
        <taxon>Pseudomonadati</taxon>
        <taxon>Pseudomonadota</taxon>
        <taxon>Alphaproteobacteria</taxon>
        <taxon>Hyphomicrobiales</taxon>
        <taxon>Brucellaceae</taxon>
        <taxon>Brucella/Ochrobactrum group</taxon>
        <taxon>Brucella</taxon>
    </lineage>
</organism>
<sequence length="48" mass="5243">MGGVRHSLAPSFVEKSFASQRAKGIDRDQVERKGICGNCMAGMQMPIF</sequence>
<dbReference type="EMBL" id="NNRN01000062">
    <property type="protein sequence ID" value="OYR24392.1"/>
    <property type="molecule type" value="Genomic_DNA"/>
</dbReference>
<reference evidence="1 2" key="1">
    <citation type="submission" date="2017-07" db="EMBL/GenBank/DDBJ databases">
        <title>Draft genome of Ochrobactrum lupini type strain LUP21.</title>
        <authorList>
            <person name="Krzyzanowska D.M."/>
            <person name="Jafra S."/>
        </authorList>
    </citation>
    <scope>NUCLEOTIDE SEQUENCE [LARGE SCALE GENOMIC DNA]</scope>
    <source>
        <strain evidence="1 2">LUP21</strain>
    </source>
</reference>
<gene>
    <name evidence="1" type="ORF">CES86_4678</name>
</gene>
<dbReference type="AlphaFoldDB" id="A0A256GB83"/>
<evidence type="ECO:0000313" key="1">
    <source>
        <dbReference type="EMBL" id="OYR24392.1"/>
    </source>
</evidence>